<dbReference type="Proteomes" id="UP000608024">
    <property type="component" value="Unassembled WGS sequence"/>
</dbReference>
<dbReference type="CDD" id="cd00093">
    <property type="entry name" value="HTH_XRE"/>
    <property type="match status" value="1"/>
</dbReference>
<keyword evidence="3" id="KW-1185">Reference proteome</keyword>
<evidence type="ECO:0000259" key="1">
    <source>
        <dbReference type="PROSITE" id="PS50943"/>
    </source>
</evidence>
<sequence>MPTSQNPLFLRQRLRDRLRKAREAANLTQRQVAEDLDWSPSKLIRIENGKIGVSVTDVMALLTKYQVNEEDHEALLELARSARQLPWYWPYRSVASPEFQAYLAYEGSASIVRAFERNVMPGLLQTEAYMRALLGGFTQEGGMSGDREEMEARIQLRLERQQRVITPESGQFFFILDEAALRRVIGSEAVMRQQHEQLLAANDMPNVTVMYVPFSAGIYPFFRTPYAVFEFEGSDDDIVAYLETPDGEVLLSERTPSGGKKKQPADYLDAFWKVERSVAKELTEESLLL</sequence>
<protein>
    <submittedName>
        <fullName evidence="2">Transcriptional regulator</fullName>
    </submittedName>
</protein>
<name>A0A918ZZK3_9ACTN</name>
<gene>
    <name evidence="2" type="ORF">GCM10018785_51780</name>
</gene>
<dbReference type="AlphaFoldDB" id="A0A918ZZK3"/>
<dbReference type="Pfam" id="PF19054">
    <property type="entry name" value="DUF5753"/>
    <property type="match status" value="1"/>
</dbReference>
<proteinExistence type="predicted"/>
<dbReference type="InterPro" id="IPR001387">
    <property type="entry name" value="Cro/C1-type_HTH"/>
</dbReference>
<dbReference type="SMART" id="SM00530">
    <property type="entry name" value="HTH_XRE"/>
    <property type="match status" value="1"/>
</dbReference>
<reference evidence="2" key="2">
    <citation type="submission" date="2020-09" db="EMBL/GenBank/DDBJ databases">
        <authorList>
            <person name="Sun Q."/>
            <person name="Ohkuma M."/>
        </authorList>
    </citation>
    <scope>NUCLEOTIDE SEQUENCE</scope>
    <source>
        <strain evidence="2">JCM 4784</strain>
    </source>
</reference>
<organism evidence="2 3">
    <name type="scientific">Streptomyces longispororuber</name>
    <dbReference type="NCBI Taxonomy" id="68230"/>
    <lineage>
        <taxon>Bacteria</taxon>
        <taxon>Bacillati</taxon>
        <taxon>Actinomycetota</taxon>
        <taxon>Actinomycetes</taxon>
        <taxon>Kitasatosporales</taxon>
        <taxon>Streptomycetaceae</taxon>
        <taxon>Streptomyces</taxon>
    </lineage>
</organism>
<dbReference type="RefSeq" id="WP_190138443.1">
    <property type="nucleotide sequence ID" value="NZ_BNBT01000096.1"/>
</dbReference>
<evidence type="ECO:0000313" key="3">
    <source>
        <dbReference type="Proteomes" id="UP000608024"/>
    </source>
</evidence>
<accession>A0A918ZZK3</accession>
<dbReference type="InterPro" id="IPR043917">
    <property type="entry name" value="DUF5753"/>
</dbReference>
<dbReference type="PROSITE" id="PS50943">
    <property type="entry name" value="HTH_CROC1"/>
    <property type="match status" value="1"/>
</dbReference>
<comment type="caution">
    <text evidence="2">The sequence shown here is derived from an EMBL/GenBank/DDBJ whole genome shotgun (WGS) entry which is preliminary data.</text>
</comment>
<dbReference type="GO" id="GO:0003677">
    <property type="term" value="F:DNA binding"/>
    <property type="evidence" value="ECO:0007669"/>
    <property type="project" value="InterPro"/>
</dbReference>
<evidence type="ECO:0000313" key="2">
    <source>
        <dbReference type="EMBL" id="GHE77158.1"/>
    </source>
</evidence>
<reference evidence="2" key="1">
    <citation type="journal article" date="2014" name="Int. J. Syst. Evol. Microbiol.">
        <title>Complete genome sequence of Corynebacterium casei LMG S-19264T (=DSM 44701T), isolated from a smear-ripened cheese.</title>
        <authorList>
            <consortium name="US DOE Joint Genome Institute (JGI-PGF)"/>
            <person name="Walter F."/>
            <person name="Albersmeier A."/>
            <person name="Kalinowski J."/>
            <person name="Ruckert C."/>
        </authorList>
    </citation>
    <scope>NUCLEOTIDE SEQUENCE</scope>
    <source>
        <strain evidence="2">JCM 4784</strain>
    </source>
</reference>
<feature type="domain" description="HTH cro/C1-type" evidence="1">
    <location>
        <begin position="18"/>
        <end position="72"/>
    </location>
</feature>
<dbReference type="Gene3D" id="1.10.260.40">
    <property type="entry name" value="lambda repressor-like DNA-binding domains"/>
    <property type="match status" value="1"/>
</dbReference>
<dbReference type="SUPFAM" id="SSF47413">
    <property type="entry name" value="lambda repressor-like DNA-binding domains"/>
    <property type="match status" value="1"/>
</dbReference>
<dbReference type="EMBL" id="BNBT01000096">
    <property type="protein sequence ID" value="GHE77158.1"/>
    <property type="molecule type" value="Genomic_DNA"/>
</dbReference>
<dbReference type="InterPro" id="IPR010982">
    <property type="entry name" value="Lambda_DNA-bd_dom_sf"/>
</dbReference>
<dbReference type="Pfam" id="PF13560">
    <property type="entry name" value="HTH_31"/>
    <property type="match status" value="1"/>
</dbReference>